<proteinExistence type="predicted"/>
<protein>
    <submittedName>
        <fullName evidence="1">Uncharacterized protein</fullName>
    </submittedName>
</protein>
<gene>
    <name evidence="1" type="ORF">RBWH47_02930</name>
</gene>
<dbReference type="Proteomes" id="UP000006222">
    <property type="component" value="Unassembled WGS sequence"/>
</dbReference>
<accession>F2B133</accession>
<evidence type="ECO:0000313" key="2">
    <source>
        <dbReference type="Proteomes" id="UP000006222"/>
    </source>
</evidence>
<organism evidence="1 2">
    <name type="scientific">Rhodopirellula baltica WH47</name>
    <dbReference type="NCBI Taxonomy" id="991778"/>
    <lineage>
        <taxon>Bacteria</taxon>
        <taxon>Pseudomonadati</taxon>
        <taxon>Planctomycetota</taxon>
        <taxon>Planctomycetia</taxon>
        <taxon>Pirellulales</taxon>
        <taxon>Pirellulaceae</taxon>
        <taxon>Rhodopirellula</taxon>
    </lineage>
</organism>
<reference evidence="1 2" key="1">
    <citation type="journal article" date="2013" name="Mar. Genomics">
        <title>Expression of sulfatases in Rhodopirellula baltica and the diversity of sulfatases in the genus Rhodopirellula.</title>
        <authorList>
            <person name="Wegner C.E."/>
            <person name="Richter-Heitmann T."/>
            <person name="Klindworth A."/>
            <person name="Klockow C."/>
            <person name="Richter M."/>
            <person name="Achstetter T."/>
            <person name="Glockner F.O."/>
            <person name="Harder J."/>
        </authorList>
    </citation>
    <scope>NUCLEOTIDE SEQUENCE [LARGE SCALE GENOMIC DNA]</scope>
    <source>
        <strain evidence="1 2">WH47</strain>
    </source>
</reference>
<name>F2B133_RHOBT</name>
<comment type="caution">
    <text evidence="1">The sequence shown here is derived from an EMBL/GenBank/DDBJ whole genome shotgun (WGS) entry which is preliminary data.</text>
</comment>
<dbReference type="PATRIC" id="fig|991778.3.peg.6034"/>
<evidence type="ECO:0000313" key="1">
    <source>
        <dbReference type="EMBL" id="EGF24385.1"/>
    </source>
</evidence>
<sequence>MGCAPATASGFFHQPKLWRVRLLLHRGVGYTIERQLVAQFRQALAHATICGSDSNFSHSAAHASHAFAHAVQAAEASEHERAMICVDKLQNSWQLIAIAAQAACSFIPLAKCVMQ</sequence>
<dbReference type="EMBL" id="AFAR01000293">
    <property type="protein sequence ID" value="EGF24385.1"/>
    <property type="molecule type" value="Genomic_DNA"/>
</dbReference>
<dbReference type="AlphaFoldDB" id="F2B133"/>